<dbReference type="Proteomes" id="UP000075243">
    <property type="component" value="Unassembled WGS sequence"/>
</dbReference>
<keyword evidence="1" id="KW-0812">Transmembrane</keyword>
<evidence type="ECO:0000256" key="1">
    <source>
        <dbReference type="SAM" id="Phobius"/>
    </source>
</evidence>
<keyword evidence="2" id="KW-0732">Signal</keyword>
<evidence type="ECO:0000313" key="3">
    <source>
        <dbReference type="EMBL" id="KYP39347.1"/>
    </source>
</evidence>
<feature type="non-terminal residue" evidence="3">
    <location>
        <position position="1"/>
    </location>
</feature>
<protein>
    <submittedName>
        <fullName evidence="3">Uncharacterized protein</fullName>
    </submittedName>
</protein>
<feature type="transmembrane region" description="Helical" evidence="1">
    <location>
        <begin position="12"/>
        <end position="31"/>
    </location>
</feature>
<dbReference type="AlphaFoldDB" id="A0A151R9Y0"/>
<reference evidence="3" key="1">
    <citation type="journal article" date="2012" name="Nat. Biotechnol.">
        <title>Draft genome sequence of pigeonpea (Cajanus cajan), an orphan legume crop of resource-poor farmers.</title>
        <authorList>
            <person name="Varshney R.K."/>
            <person name="Chen W."/>
            <person name="Li Y."/>
            <person name="Bharti A.K."/>
            <person name="Saxena R.K."/>
            <person name="Schlueter J.A."/>
            <person name="Donoghue M.T."/>
            <person name="Azam S."/>
            <person name="Fan G."/>
            <person name="Whaley A.M."/>
            <person name="Farmer A.D."/>
            <person name="Sheridan J."/>
            <person name="Iwata A."/>
            <person name="Tuteja R."/>
            <person name="Penmetsa R.V."/>
            <person name="Wu W."/>
            <person name="Upadhyaya H.D."/>
            <person name="Yang S.P."/>
            <person name="Shah T."/>
            <person name="Saxena K.B."/>
            <person name="Michael T."/>
            <person name="McCombie W.R."/>
            <person name="Yang B."/>
            <person name="Zhang G."/>
            <person name="Yang H."/>
            <person name="Wang J."/>
            <person name="Spillane C."/>
            <person name="Cook D.R."/>
            <person name="May G.D."/>
            <person name="Xu X."/>
            <person name="Jackson S.A."/>
        </authorList>
    </citation>
    <scope>NUCLEOTIDE SEQUENCE [LARGE SCALE GENOMIC DNA]</scope>
</reference>
<accession>A0A151R9Y0</accession>
<gene>
    <name evidence="3" type="ORF">KK1_039355</name>
</gene>
<organism evidence="3 4">
    <name type="scientific">Cajanus cajan</name>
    <name type="common">Pigeon pea</name>
    <name type="synonym">Cajanus indicus</name>
    <dbReference type="NCBI Taxonomy" id="3821"/>
    <lineage>
        <taxon>Eukaryota</taxon>
        <taxon>Viridiplantae</taxon>
        <taxon>Streptophyta</taxon>
        <taxon>Embryophyta</taxon>
        <taxon>Tracheophyta</taxon>
        <taxon>Spermatophyta</taxon>
        <taxon>Magnoliopsida</taxon>
        <taxon>eudicotyledons</taxon>
        <taxon>Gunneridae</taxon>
        <taxon>Pentapetalae</taxon>
        <taxon>rosids</taxon>
        <taxon>fabids</taxon>
        <taxon>Fabales</taxon>
        <taxon>Fabaceae</taxon>
        <taxon>Papilionoideae</taxon>
        <taxon>50 kb inversion clade</taxon>
        <taxon>NPAAA clade</taxon>
        <taxon>indigoferoid/millettioid clade</taxon>
        <taxon>Phaseoleae</taxon>
        <taxon>Cajanus</taxon>
    </lineage>
</organism>
<keyword evidence="1" id="KW-1133">Transmembrane helix</keyword>
<sequence>LLSLHLIGLRNFINAVATLAMPASVSMVALLERSHLVIKHLAFGQLVNMFVSTIVDGGEIGVAMHTIHVVCSIAFEYNFLIFFEK</sequence>
<keyword evidence="1" id="KW-0472">Membrane</keyword>
<feature type="signal peptide" evidence="2">
    <location>
        <begin position="1"/>
        <end position="20"/>
    </location>
</feature>
<proteinExistence type="predicted"/>
<name>A0A151R9Y0_CAJCA</name>
<feature type="chain" id="PRO_5007587814" evidence="2">
    <location>
        <begin position="21"/>
        <end position="85"/>
    </location>
</feature>
<evidence type="ECO:0000256" key="2">
    <source>
        <dbReference type="SAM" id="SignalP"/>
    </source>
</evidence>
<dbReference type="STRING" id="3821.A0A151R9Y0"/>
<dbReference type="EMBL" id="KQ483915">
    <property type="protein sequence ID" value="KYP39347.1"/>
    <property type="molecule type" value="Genomic_DNA"/>
</dbReference>
<evidence type="ECO:0000313" key="4">
    <source>
        <dbReference type="Proteomes" id="UP000075243"/>
    </source>
</evidence>
<keyword evidence="4" id="KW-1185">Reference proteome</keyword>